<sequence>MKGTLLAFLGKYTVLSITFGFLVYAIDRFPFNSSNGITLDLFESNWIVFIYMIGLMIFNVMFYFSLLENYETLLRFVFKRPMLEYTLAKKRFKNGIYSINKDPRKNFDVLPQEIKTEIDKLDISMYTEKMPKFLDLFLASFNSLILLLYGLILKNKIFLAGGLLAIFYFGIFFIKSYVSLKETIIFDYKSLFEEYI</sequence>
<dbReference type="PATRIC" id="fig|2209.69.peg.4079"/>
<evidence type="ECO:0000313" key="2">
    <source>
        <dbReference type="EMBL" id="KKG69842.1"/>
    </source>
</evidence>
<feature type="transmembrane region" description="Helical" evidence="1">
    <location>
        <begin position="158"/>
        <end position="178"/>
    </location>
</feature>
<proteinExistence type="predicted"/>
<protein>
    <submittedName>
        <fullName evidence="2">Uncharacterized protein</fullName>
    </submittedName>
</protein>
<keyword evidence="1" id="KW-0812">Transmembrane</keyword>
<gene>
    <name evidence="2" type="ORF">DU43_18385</name>
</gene>
<reference evidence="2" key="1">
    <citation type="journal article" date="2015" name="ISME J.">
        <title>Genomic and phenotypic differentiation among Methanosarcina mazei populations from Columbia River sediment.</title>
        <authorList>
            <person name="Youngblut N.D."/>
            <person name="Wirth J.S."/>
            <person name="Henriksen J.R."/>
            <person name="Smith M."/>
            <person name="Simon H."/>
            <person name="Metcalf W.W."/>
            <person name="Whitaker R.J."/>
        </authorList>
    </citation>
    <scope>NUCLEOTIDE SEQUENCE [LARGE SCALE GENOMIC DNA]</scope>
    <source>
        <strain evidence="2">3.H.A.1A.1</strain>
    </source>
</reference>
<dbReference type="AlphaFoldDB" id="A0A0F8GWW9"/>
<comment type="caution">
    <text evidence="2">The sequence shown here is derived from an EMBL/GenBank/DDBJ whole genome shotgun (WGS) entry which is preliminary data.</text>
</comment>
<evidence type="ECO:0000256" key="1">
    <source>
        <dbReference type="SAM" id="Phobius"/>
    </source>
</evidence>
<feature type="transmembrane region" description="Helical" evidence="1">
    <location>
        <begin position="46"/>
        <end position="66"/>
    </location>
</feature>
<name>A0A0F8GWW9_METMZ</name>
<feature type="transmembrane region" description="Helical" evidence="1">
    <location>
        <begin position="5"/>
        <end position="26"/>
    </location>
</feature>
<accession>A0A0F8GWW9</accession>
<keyword evidence="1" id="KW-1133">Transmembrane helix</keyword>
<feature type="transmembrane region" description="Helical" evidence="1">
    <location>
        <begin position="133"/>
        <end position="152"/>
    </location>
</feature>
<organism evidence="2">
    <name type="scientific">Methanosarcina mazei</name>
    <name type="common">Methanosarcina frisia</name>
    <dbReference type="NCBI Taxonomy" id="2209"/>
    <lineage>
        <taxon>Archaea</taxon>
        <taxon>Methanobacteriati</taxon>
        <taxon>Methanobacteriota</taxon>
        <taxon>Stenosarchaea group</taxon>
        <taxon>Methanomicrobia</taxon>
        <taxon>Methanosarcinales</taxon>
        <taxon>Methanosarcinaceae</taxon>
        <taxon>Methanosarcina</taxon>
    </lineage>
</organism>
<keyword evidence="1" id="KW-0472">Membrane</keyword>
<dbReference type="EMBL" id="JJPM01000270">
    <property type="protein sequence ID" value="KKG69842.1"/>
    <property type="molecule type" value="Genomic_DNA"/>
</dbReference>